<feature type="transmembrane region" description="Helical" evidence="4">
    <location>
        <begin position="15"/>
        <end position="38"/>
    </location>
</feature>
<feature type="coiled-coil region" evidence="2">
    <location>
        <begin position="41"/>
        <end position="68"/>
    </location>
</feature>
<dbReference type="CDD" id="cd07185">
    <property type="entry name" value="OmpA_C-like"/>
    <property type="match status" value="1"/>
</dbReference>
<evidence type="ECO:0000256" key="3">
    <source>
        <dbReference type="SAM" id="MobiDB-lite"/>
    </source>
</evidence>
<evidence type="ECO:0000313" key="6">
    <source>
        <dbReference type="EMBL" id="OZI29280.1"/>
    </source>
</evidence>
<dbReference type="InterPro" id="IPR036737">
    <property type="entry name" value="OmpA-like_sf"/>
</dbReference>
<protein>
    <recommendedName>
        <fullName evidence="5">OmpA-like domain-containing protein</fullName>
    </recommendedName>
</protein>
<keyword evidence="2" id="KW-0175">Coiled coil</keyword>
<evidence type="ECO:0000259" key="5">
    <source>
        <dbReference type="PROSITE" id="PS51123"/>
    </source>
</evidence>
<dbReference type="OrthoDB" id="9815217at2"/>
<dbReference type="RefSeq" id="WP_094828518.1">
    <property type="nucleotide sequence ID" value="NZ_NEVL01000005.1"/>
</dbReference>
<accession>A0A261RXI0</accession>
<dbReference type="InterPro" id="IPR006665">
    <property type="entry name" value="OmpA-like"/>
</dbReference>
<dbReference type="Proteomes" id="UP000217005">
    <property type="component" value="Unassembled WGS sequence"/>
</dbReference>
<dbReference type="PROSITE" id="PS51123">
    <property type="entry name" value="OMPA_2"/>
    <property type="match status" value="1"/>
</dbReference>
<evidence type="ECO:0000256" key="4">
    <source>
        <dbReference type="SAM" id="Phobius"/>
    </source>
</evidence>
<dbReference type="PANTHER" id="PTHR30329">
    <property type="entry name" value="STATOR ELEMENT OF FLAGELLAR MOTOR COMPLEX"/>
    <property type="match status" value="1"/>
</dbReference>
<keyword evidence="4" id="KW-0812">Transmembrane</keyword>
<dbReference type="Gene3D" id="3.30.1330.60">
    <property type="entry name" value="OmpA-like domain"/>
    <property type="match status" value="1"/>
</dbReference>
<dbReference type="PANTHER" id="PTHR30329:SF21">
    <property type="entry name" value="LIPOPROTEIN YIAD-RELATED"/>
    <property type="match status" value="1"/>
</dbReference>
<feature type="compositionally biased region" description="Low complexity" evidence="3">
    <location>
        <begin position="208"/>
        <end position="248"/>
    </location>
</feature>
<dbReference type="EMBL" id="NEVL01000005">
    <property type="protein sequence ID" value="OZI29280.1"/>
    <property type="molecule type" value="Genomic_DNA"/>
</dbReference>
<evidence type="ECO:0000256" key="1">
    <source>
        <dbReference type="PROSITE-ProRule" id="PRU00473"/>
    </source>
</evidence>
<evidence type="ECO:0000313" key="7">
    <source>
        <dbReference type="Proteomes" id="UP000217005"/>
    </source>
</evidence>
<dbReference type="Pfam" id="PF00691">
    <property type="entry name" value="OmpA"/>
    <property type="match status" value="1"/>
</dbReference>
<reference evidence="6 7" key="1">
    <citation type="submission" date="2017-05" db="EMBL/GenBank/DDBJ databases">
        <title>Complete and WGS of Bordetella genogroups.</title>
        <authorList>
            <person name="Spilker T."/>
            <person name="LiPuma J."/>
        </authorList>
    </citation>
    <scope>NUCLEOTIDE SEQUENCE [LARGE SCALE GENOMIC DNA]</scope>
    <source>
        <strain evidence="6 7">AU17610</strain>
    </source>
</reference>
<keyword evidence="1 4" id="KW-0472">Membrane</keyword>
<keyword evidence="4" id="KW-1133">Transmembrane helix</keyword>
<name>A0A261RXI0_9BORD</name>
<feature type="region of interest" description="Disordered" evidence="3">
    <location>
        <begin position="184"/>
        <end position="248"/>
    </location>
</feature>
<dbReference type="SUPFAM" id="SSF103088">
    <property type="entry name" value="OmpA-like"/>
    <property type="match status" value="1"/>
</dbReference>
<sequence length="248" mass="25874">MRDDLDAGVEPTAPVWTVFGDLMSVLLGAFILILVGVIGMQLELSVKLEDEVKQREQAEQQRQSLEEALAGPLAAGRVTLIDGRIGISGNVLFALNSDQLQPEGREVLRSLAQPLAAYLSQRDDTLMVSGFTDDQQVSQNNRRFADNWDLSAQRALTVTRALIEEGIPAGKVFAAAFGAEQPVASNADESGRAQNRRVEIAPVPRRGPTPSAATPPAAGSPAAGSPAAGSSAAGSPAAAPAASGKPRD</sequence>
<organism evidence="6 7">
    <name type="scientific">Bordetella genomosp. 1</name>
    <dbReference type="NCBI Taxonomy" id="1395607"/>
    <lineage>
        <taxon>Bacteria</taxon>
        <taxon>Pseudomonadati</taxon>
        <taxon>Pseudomonadota</taxon>
        <taxon>Betaproteobacteria</taxon>
        <taxon>Burkholderiales</taxon>
        <taxon>Alcaligenaceae</taxon>
        <taxon>Bordetella</taxon>
    </lineage>
</organism>
<evidence type="ECO:0000256" key="2">
    <source>
        <dbReference type="SAM" id="Coils"/>
    </source>
</evidence>
<dbReference type="NCBIfam" id="NF006547">
    <property type="entry name" value="PRK09040.1"/>
    <property type="match status" value="1"/>
</dbReference>
<dbReference type="GO" id="GO:0016020">
    <property type="term" value="C:membrane"/>
    <property type="evidence" value="ECO:0007669"/>
    <property type="project" value="UniProtKB-UniRule"/>
</dbReference>
<proteinExistence type="predicted"/>
<dbReference type="InterPro" id="IPR050330">
    <property type="entry name" value="Bact_OuterMem_StrucFunc"/>
</dbReference>
<gene>
    <name evidence="6" type="ORF">CEG14_21925</name>
</gene>
<comment type="caution">
    <text evidence="6">The sequence shown here is derived from an EMBL/GenBank/DDBJ whole genome shotgun (WGS) entry which is preliminary data.</text>
</comment>
<feature type="domain" description="OmpA-like" evidence="5">
    <location>
        <begin position="80"/>
        <end position="206"/>
    </location>
</feature>
<dbReference type="AlphaFoldDB" id="A0A261RXI0"/>